<sequence>MIIYGVTLLAVCTLLGVAIGQLLGTLIGIPANVGGVGIAMVLLVLVGSTLQKRGVLDLKSEQGIEFFSAIYVPVVVAMAAKQNVYGALTGGPMAITAGIAAVVLGFALVPVLDRWGRESQSEEQTEAMTAEESRHV</sequence>
<dbReference type="Proteomes" id="UP000006755">
    <property type="component" value="Unassembled WGS sequence"/>
</dbReference>
<dbReference type="Pfam" id="PF03817">
    <property type="entry name" value="MadL"/>
    <property type="match status" value="1"/>
</dbReference>
<feature type="transmembrane region" description="Helical" evidence="1">
    <location>
        <begin position="92"/>
        <end position="112"/>
    </location>
</feature>
<keyword evidence="1" id="KW-0812">Transmembrane</keyword>
<dbReference type="OrthoDB" id="286752at2"/>
<dbReference type="RefSeq" id="WP_008485076.1">
    <property type="nucleotide sequence ID" value="NZ_AMRI01000016.1"/>
</dbReference>
<dbReference type="InterPro" id="IPR004690">
    <property type="entry name" value="Maln_transptMadL"/>
</dbReference>
<evidence type="ECO:0000313" key="2">
    <source>
        <dbReference type="EMBL" id="EKE71636.1"/>
    </source>
</evidence>
<evidence type="ECO:0000313" key="3">
    <source>
        <dbReference type="Proteomes" id="UP000006755"/>
    </source>
</evidence>
<dbReference type="AlphaFoldDB" id="K2INB6"/>
<keyword evidence="1" id="KW-1133">Transmembrane helix</keyword>
<feature type="transmembrane region" description="Helical" evidence="1">
    <location>
        <begin position="30"/>
        <end position="50"/>
    </location>
</feature>
<accession>K2INB6</accession>
<dbReference type="GO" id="GO:0016020">
    <property type="term" value="C:membrane"/>
    <property type="evidence" value="ECO:0007669"/>
    <property type="project" value="InterPro"/>
</dbReference>
<keyword evidence="1" id="KW-0472">Membrane</keyword>
<feature type="transmembrane region" description="Helical" evidence="1">
    <location>
        <begin position="62"/>
        <end position="80"/>
    </location>
</feature>
<evidence type="ECO:0000256" key="1">
    <source>
        <dbReference type="SAM" id="Phobius"/>
    </source>
</evidence>
<dbReference type="STRING" id="745411.B3C1_11894"/>
<protein>
    <submittedName>
        <fullName evidence="2">Malonate transporter MadL subunit</fullName>
    </submittedName>
</protein>
<proteinExistence type="predicted"/>
<organism evidence="2 3">
    <name type="scientific">Gallaecimonas xiamenensis 3-C-1</name>
    <dbReference type="NCBI Taxonomy" id="745411"/>
    <lineage>
        <taxon>Bacteria</taxon>
        <taxon>Pseudomonadati</taxon>
        <taxon>Pseudomonadota</taxon>
        <taxon>Gammaproteobacteria</taxon>
        <taxon>Enterobacterales</taxon>
        <taxon>Gallaecimonadaceae</taxon>
        <taxon>Gallaecimonas</taxon>
    </lineage>
</organism>
<comment type="caution">
    <text evidence="2">The sequence shown here is derived from an EMBL/GenBank/DDBJ whole genome shotgun (WGS) entry which is preliminary data.</text>
</comment>
<dbReference type="NCBIfam" id="TIGR00807">
    <property type="entry name" value="malonate_madL"/>
    <property type="match status" value="1"/>
</dbReference>
<name>K2INB6_9GAMM</name>
<reference evidence="2 3" key="1">
    <citation type="journal article" date="2012" name="J. Bacteriol.">
        <title>Genome Sequence of Gallaecimonas xiamenensis Type Strain 3-C-1.</title>
        <authorList>
            <person name="Lai Q."/>
            <person name="Wang L."/>
            <person name="Wang W."/>
            <person name="Shao Z."/>
        </authorList>
    </citation>
    <scope>NUCLEOTIDE SEQUENCE [LARGE SCALE GENOMIC DNA]</scope>
    <source>
        <strain evidence="2 3">3-C-1</strain>
    </source>
</reference>
<gene>
    <name evidence="2" type="ORF">B3C1_11894</name>
</gene>
<keyword evidence="3" id="KW-1185">Reference proteome</keyword>
<dbReference type="eggNOG" id="ENOG5032RRS">
    <property type="taxonomic scope" value="Bacteria"/>
</dbReference>
<dbReference type="EMBL" id="AMRI01000016">
    <property type="protein sequence ID" value="EKE71636.1"/>
    <property type="molecule type" value="Genomic_DNA"/>
</dbReference>
<dbReference type="PATRIC" id="fig|745411.4.peg.2341"/>